<dbReference type="Proteomes" id="UP000694864">
    <property type="component" value="Chromosome 14"/>
</dbReference>
<reference evidence="2" key="2">
    <citation type="submission" date="2025-08" db="UniProtKB">
        <authorList>
            <consortium name="RefSeq"/>
        </authorList>
    </citation>
    <scope>IDENTIFICATION</scope>
    <source>
        <tissue evidence="2">Leaf</tissue>
    </source>
</reference>
<dbReference type="InterPro" id="IPR024768">
    <property type="entry name" value="Marf1"/>
</dbReference>
<gene>
    <name evidence="2" type="primary">LOC109128650</name>
</gene>
<dbReference type="CDD" id="cd10910">
    <property type="entry name" value="PIN_limkain_b1_N_like"/>
    <property type="match status" value="1"/>
</dbReference>
<name>A0ABM1QW63_CAMSA</name>
<proteinExistence type="predicted"/>
<evidence type="ECO:0000313" key="1">
    <source>
        <dbReference type="Proteomes" id="UP000694864"/>
    </source>
</evidence>
<reference evidence="1" key="1">
    <citation type="journal article" date="2014" name="Nat. Commun.">
        <title>The emerging biofuel crop Camelina sativa retains a highly undifferentiated hexaploid genome structure.</title>
        <authorList>
            <person name="Kagale S."/>
            <person name="Koh C."/>
            <person name="Nixon J."/>
            <person name="Bollina V."/>
            <person name="Clarke W.E."/>
            <person name="Tuteja R."/>
            <person name="Spillane C."/>
            <person name="Robinson S.J."/>
            <person name="Links M.G."/>
            <person name="Clarke C."/>
            <person name="Higgins E.E."/>
            <person name="Huebert T."/>
            <person name="Sharpe A.G."/>
            <person name="Parkin I.A."/>
        </authorList>
    </citation>
    <scope>NUCLEOTIDE SEQUENCE [LARGE SCALE GENOMIC DNA]</scope>
    <source>
        <strain evidence="1">cv. DH55</strain>
    </source>
</reference>
<protein>
    <submittedName>
        <fullName evidence="2">Uncharacterized protein LOC109128650</fullName>
    </submittedName>
</protein>
<dbReference type="PANTHER" id="PTHR14379:SF19">
    <property type="entry name" value="ENDONUCLEASE OR GLYCOSYL HYDROLASE-RELATED"/>
    <property type="match status" value="1"/>
</dbReference>
<dbReference type="PANTHER" id="PTHR14379">
    <property type="entry name" value="LIMKAIN B LKAP"/>
    <property type="match status" value="1"/>
</dbReference>
<dbReference type="GeneID" id="109128650"/>
<accession>A0ABM1QW63</accession>
<evidence type="ECO:0000313" key="2">
    <source>
        <dbReference type="RefSeq" id="XP_019091001.1"/>
    </source>
</evidence>
<organism evidence="1 2">
    <name type="scientific">Camelina sativa</name>
    <name type="common">False flax</name>
    <name type="synonym">Myagrum sativum</name>
    <dbReference type="NCBI Taxonomy" id="90675"/>
    <lineage>
        <taxon>Eukaryota</taxon>
        <taxon>Viridiplantae</taxon>
        <taxon>Streptophyta</taxon>
        <taxon>Embryophyta</taxon>
        <taxon>Tracheophyta</taxon>
        <taxon>Spermatophyta</taxon>
        <taxon>Magnoliopsida</taxon>
        <taxon>eudicotyledons</taxon>
        <taxon>Gunneridae</taxon>
        <taxon>Pentapetalae</taxon>
        <taxon>rosids</taxon>
        <taxon>malvids</taxon>
        <taxon>Brassicales</taxon>
        <taxon>Brassicaceae</taxon>
        <taxon>Camelineae</taxon>
        <taxon>Camelina</taxon>
    </lineage>
</organism>
<dbReference type="RefSeq" id="XP_019091001.1">
    <property type="nucleotide sequence ID" value="XM_019235456.1"/>
</dbReference>
<sequence length="291" mass="32072">MVMATEKQSGAVTSVFWDIKKCPVPRDFDALLVAPCIKRFLKKLGYFGPLTISAIGLLTDIADDVLRAVSSTGIVLHATPYGSNCVQTLIFSWMDDNPPPANIMLIPDPTVSNSYDLSFLKYHCGYNVINPYRYGPYSTKSLWKKFLLAGALEVEVEDKCIETDESASWFCHGCLIDFSCNTPIVCTTGQGVETFTTHLSSQEHAQLVIKHPSQTGLCRKLSSNTYRGPWGNVSCSIGCIYSEYVSLLVGHVFSSDEETTAYVAKMAPLVLEGDVDGNEFPISLIKFKAYK</sequence>
<keyword evidence="1" id="KW-1185">Reference proteome</keyword>